<dbReference type="OrthoDB" id="49138at2759"/>
<evidence type="ECO:0000256" key="4">
    <source>
        <dbReference type="ARBA" id="ARBA00023136"/>
    </source>
</evidence>
<comment type="caution">
    <text evidence="7">The sequence shown here is derived from an EMBL/GenBank/DDBJ whole genome shotgun (WGS) entry which is preliminary data.</text>
</comment>
<protein>
    <submittedName>
        <fullName evidence="7">Leucine Rich Repeat</fullName>
    </submittedName>
</protein>
<proteinExistence type="predicted"/>
<keyword evidence="3" id="KW-0677">Repeat</keyword>
<dbReference type="PANTHER" id="PTHR47988">
    <property type="entry name" value="SOMATIC EMBRYOGENESIS RECEPTOR KINASE 1"/>
    <property type="match status" value="1"/>
</dbReference>
<name>A0A9N8H973_9STRA</name>
<evidence type="ECO:0000313" key="7">
    <source>
        <dbReference type="EMBL" id="CAB9503965.1"/>
    </source>
</evidence>
<keyword evidence="2" id="KW-0732">Signal</keyword>
<dbReference type="AlphaFoldDB" id="A0A9N8H973"/>
<dbReference type="EMBL" id="CAICTM010000180">
    <property type="protein sequence ID" value="CAB9503965.1"/>
    <property type="molecule type" value="Genomic_DNA"/>
</dbReference>
<keyword evidence="8" id="KW-1185">Reference proteome</keyword>
<feature type="compositionally biased region" description="Polar residues" evidence="5">
    <location>
        <begin position="444"/>
        <end position="455"/>
    </location>
</feature>
<feature type="compositionally biased region" description="Low complexity" evidence="5">
    <location>
        <begin position="414"/>
        <end position="423"/>
    </location>
</feature>
<dbReference type="SUPFAM" id="SSF52058">
    <property type="entry name" value="L domain-like"/>
    <property type="match status" value="1"/>
</dbReference>
<accession>A0A9N8H973</accession>
<feature type="compositionally biased region" description="Polar residues" evidence="5">
    <location>
        <begin position="379"/>
        <end position="391"/>
    </location>
</feature>
<reference evidence="7" key="1">
    <citation type="submission" date="2020-06" db="EMBL/GenBank/DDBJ databases">
        <authorList>
            <consortium name="Plant Systems Biology data submission"/>
        </authorList>
    </citation>
    <scope>NUCLEOTIDE SEQUENCE</scope>
    <source>
        <strain evidence="7">D6</strain>
    </source>
</reference>
<evidence type="ECO:0000256" key="2">
    <source>
        <dbReference type="ARBA" id="ARBA00022729"/>
    </source>
</evidence>
<feature type="region of interest" description="Disordered" evidence="5">
    <location>
        <begin position="375"/>
        <end position="462"/>
    </location>
</feature>
<dbReference type="InterPro" id="IPR032675">
    <property type="entry name" value="LRR_dom_sf"/>
</dbReference>
<feature type="region of interest" description="Disordered" evidence="5">
    <location>
        <begin position="501"/>
        <end position="520"/>
    </location>
</feature>
<dbReference type="Proteomes" id="UP001153069">
    <property type="component" value="Unassembled WGS sequence"/>
</dbReference>
<evidence type="ECO:0000256" key="5">
    <source>
        <dbReference type="SAM" id="MobiDB-lite"/>
    </source>
</evidence>
<feature type="region of interest" description="Disordered" evidence="5">
    <location>
        <begin position="39"/>
        <end position="64"/>
    </location>
</feature>
<keyword evidence="4 6" id="KW-0472">Membrane</keyword>
<keyword evidence="6" id="KW-0812">Transmembrane</keyword>
<sequence>MEAKAETSKSKAVPMIGAVAVIGTEWRKLDGRALGESKADIVGHSGTPEPNDYASNGAIPVSSNHDLRRDKEDAKIKQAAVGLKQSTAGAVEVVATAKEPNWMTTEMELGAVPMVPAAKEPNWTTRAVPTIATAKVTVPGSRGLRNSKQDLEIKRAASGNQKSKMDTRIQVGAVPMNLSVVPTTPGLHRSKQDAEIKRVAVGLRQSNQTGTEIQVGAVSMGPSSHSAVSAIPGLGPRMQGAEIKRAAAAGMKQNRMTVGTERRTVPTFASSNEPNGMTAAVEPGAVRMCSSPGLRRSKQDAEIKCAKAAARTLDSSAHSLVSSSPGLRRSKQDAEIKCAAAAARPLDSSVHSVVSSSPGLQRSMPDVEIKHAKTAARTLDSSAHSVASSTPGLRRSKQDAELKRAAAAGRTLDSSVHSVLSSSPGLRRSKQDAEIKRAAAAGRTLNSSAHHSVSSPGLMCSSQDEKVKHAAAGLQTNSMEVKQSPARAGWPYGRKAAAGSHEVHCSHNNPVSKDGAESKPDSLALWRTDPKHNDDISGRKTFADASPKANADMMIQPELVLGSNIGLVEAREVKEEDDGIILGSAEIYDGPMEEEREQIRDQKRIYYIGSIFCLVLAQVLIVPILWWSGVFDPAIRDTIVVSAETPSNAPSGSPTLAPTPFFLPLPEYTVDILQNGPLASPQERAYRWIQDDPNFEEYSDAQKQQRFALATFYHATNGDLGSWTQQDDWMSYDVHECEWFSKWISLGPDFPNICDEEGNYQSLILTKNGLSGSLPLELALLTNLEVFDVATNEIRGTIPSQIGLMTSLRELILDVNQLSGQVPSEIGQLTHLEYFFVHTNPVTGTIMTEVGLLTNMIDFEWADTFSQGTIPTQLGLMTGATALVLWQNLLDGPIPTEVGLMTTLSEVFGVYGQNLAGTIPTEIGRLTGLDQLYLDVNSLTGTIPSEIGHLGKAEGIYFNLNDLEGTIPSELGGLSSLEVLALFSTNISGTIPSEFGGLTSMWWLPLHETNLSGTVPVELGALADNQTGSLEHVSLNETLVTGEIPADLCLILEMSFDCSDELCGCDCVCQFVAQGSVESLSRPRVSENYDLFLDYP</sequence>
<evidence type="ECO:0000256" key="6">
    <source>
        <dbReference type="SAM" id="Phobius"/>
    </source>
</evidence>
<keyword evidence="6" id="KW-1133">Transmembrane helix</keyword>
<evidence type="ECO:0000256" key="3">
    <source>
        <dbReference type="ARBA" id="ARBA00022737"/>
    </source>
</evidence>
<organism evidence="7 8">
    <name type="scientific">Seminavis robusta</name>
    <dbReference type="NCBI Taxonomy" id="568900"/>
    <lineage>
        <taxon>Eukaryota</taxon>
        <taxon>Sar</taxon>
        <taxon>Stramenopiles</taxon>
        <taxon>Ochrophyta</taxon>
        <taxon>Bacillariophyta</taxon>
        <taxon>Bacillariophyceae</taxon>
        <taxon>Bacillariophycidae</taxon>
        <taxon>Naviculales</taxon>
        <taxon>Naviculaceae</taxon>
        <taxon>Seminavis</taxon>
    </lineage>
</organism>
<evidence type="ECO:0000256" key="1">
    <source>
        <dbReference type="ARBA" id="ARBA00022614"/>
    </source>
</evidence>
<keyword evidence="1" id="KW-0433">Leucine-rich repeat</keyword>
<dbReference type="FunFam" id="3.80.10.10:FF:000095">
    <property type="entry name" value="LRR receptor-like serine/threonine-protein kinase GSO1"/>
    <property type="match status" value="1"/>
</dbReference>
<evidence type="ECO:0000313" key="8">
    <source>
        <dbReference type="Proteomes" id="UP001153069"/>
    </source>
</evidence>
<gene>
    <name evidence="7" type="ORF">SEMRO_181_G079170.1</name>
</gene>
<feature type="transmembrane region" description="Helical" evidence="6">
    <location>
        <begin position="605"/>
        <end position="627"/>
    </location>
</feature>
<dbReference type="Gene3D" id="3.80.10.10">
    <property type="entry name" value="Ribonuclease Inhibitor"/>
    <property type="match status" value="2"/>
</dbReference>